<dbReference type="Pfam" id="PF14604">
    <property type="entry name" value="SH3_9"/>
    <property type="match status" value="1"/>
</dbReference>
<evidence type="ECO:0000259" key="4">
    <source>
        <dbReference type="PROSITE" id="PS50002"/>
    </source>
</evidence>
<evidence type="ECO:0000313" key="6">
    <source>
        <dbReference type="Proteomes" id="UP000051952"/>
    </source>
</evidence>
<dbReference type="InterPro" id="IPR001452">
    <property type="entry name" value="SH3_domain"/>
</dbReference>
<dbReference type="SMART" id="SM00326">
    <property type="entry name" value="SH3"/>
    <property type="match status" value="3"/>
</dbReference>
<dbReference type="InterPro" id="IPR036028">
    <property type="entry name" value="SH3-like_dom_sf"/>
</dbReference>
<keyword evidence="6" id="KW-1185">Reference proteome</keyword>
<feature type="domain" description="SH3" evidence="4">
    <location>
        <begin position="204"/>
        <end position="263"/>
    </location>
</feature>
<sequence>MPANDASAPPPAQKQWRTEQCVAICDYQASSSNEISFQKGDVISVTGKRGDSSGFWEGITTGVNIDILTGKKNKHLSTEKEGKSSKKNNADAALSTKGLFPTCMVSSNMRAYNEPRFCDKILVLYDYAPKTNDEADLCKGDIWTVTRPSTSPGWWYGVKEGTGQRVGDSAMSGPTGSNKHKSYSSSPSKSSSSSGEKLIPINFVTSKLVVSGLPCQGNATNELPMSTGDVLQMIRRWNDGWWEGMLRGKRGIFPSNLVHPNVSTIAPPLFCQRCKNILQYQGPVTAGSTGKCSECAEHERVVDCMLQSLVIQKHSGSGESSSTTTMNLFSLVDEELLYGKKFLQDVKSGGTSVSGGGSNLDTTTVRRFHTATPPIV</sequence>
<dbReference type="CDD" id="cd00174">
    <property type="entry name" value="SH3"/>
    <property type="match status" value="1"/>
</dbReference>
<keyword evidence="1 2" id="KW-0728">SH3 domain</keyword>
<dbReference type="InterPro" id="IPR050384">
    <property type="entry name" value="Endophilin_SH3RF"/>
</dbReference>
<evidence type="ECO:0000256" key="2">
    <source>
        <dbReference type="PROSITE-ProRule" id="PRU00192"/>
    </source>
</evidence>
<dbReference type="PROSITE" id="PS50002">
    <property type="entry name" value="SH3"/>
    <property type="match status" value="2"/>
</dbReference>
<evidence type="ECO:0000313" key="5">
    <source>
        <dbReference type="EMBL" id="CUG89656.1"/>
    </source>
</evidence>
<feature type="compositionally biased region" description="Low complexity" evidence="3">
    <location>
        <begin position="183"/>
        <end position="194"/>
    </location>
</feature>
<reference evidence="6" key="1">
    <citation type="submission" date="2015-09" db="EMBL/GenBank/DDBJ databases">
        <authorList>
            <consortium name="Pathogen Informatics"/>
        </authorList>
    </citation>
    <scope>NUCLEOTIDE SEQUENCE [LARGE SCALE GENOMIC DNA]</scope>
    <source>
        <strain evidence="6">Lake Konstanz</strain>
    </source>
</reference>
<dbReference type="SUPFAM" id="SSF50044">
    <property type="entry name" value="SH3-domain"/>
    <property type="match status" value="3"/>
</dbReference>
<dbReference type="PANTHER" id="PTHR14167">
    <property type="entry name" value="SH3 DOMAIN-CONTAINING"/>
    <property type="match status" value="1"/>
</dbReference>
<dbReference type="AlphaFoldDB" id="A0A0S4JH24"/>
<dbReference type="Pfam" id="PF07653">
    <property type="entry name" value="SH3_2"/>
    <property type="match status" value="1"/>
</dbReference>
<dbReference type="Gene3D" id="2.30.30.40">
    <property type="entry name" value="SH3 Domains"/>
    <property type="match status" value="3"/>
</dbReference>
<organism evidence="5 6">
    <name type="scientific">Bodo saltans</name>
    <name type="common">Flagellated protozoan</name>
    <dbReference type="NCBI Taxonomy" id="75058"/>
    <lineage>
        <taxon>Eukaryota</taxon>
        <taxon>Discoba</taxon>
        <taxon>Euglenozoa</taxon>
        <taxon>Kinetoplastea</taxon>
        <taxon>Metakinetoplastina</taxon>
        <taxon>Eubodonida</taxon>
        <taxon>Bodonidae</taxon>
        <taxon>Bodo</taxon>
    </lineage>
</organism>
<proteinExistence type="predicted"/>
<feature type="region of interest" description="Disordered" evidence="3">
    <location>
        <begin position="165"/>
        <end position="195"/>
    </location>
</feature>
<accession>A0A0S4JH24</accession>
<dbReference type="EMBL" id="CYKH01001755">
    <property type="protein sequence ID" value="CUG89656.1"/>
    <property type="molecule type" value="Genomic_DNA"/>
</dbReference>
<dbReference type="VEuPathDB" id="TriTrypDB:BSAL_22590"/>
<protein>
    <recommendedName>
        <fullName evidence="4">SH3 domain-containing protein</fullName>
    </recommendedName>
</protein>
<feature type="domain" description="SH3" evidence="4">
    <location>
        <begin position="16"/>
        <end position="110"/>
    </location>
</feature>
<dbReference type="PANTHER" id="PTHR14167:SF116">
    <property type="entry name" value="CAP, ISOFORM AC"/>
    <property type="match status" value="1"/>
</dbReference>
<dbReference type="PRINTS" id="PR00452">
    <property type="entry name" value="SH3DOMAIN"/>
</dbReference>
<gene>
    <name evidence="5" type="ORF">BSAL_22590</name>
</gene>
<evidence type="ECO:0000256" key="3">
    <source>
        <dbReference type="SAM" id="MobiDB-lite"/>
    </source>
</evidence>
<evidence type="ECO:0000256" key="1">
    <source>
        <dbReference type="ARBA" id="ARBA00022443"/>
    </source>
</evidence>
<dbReference type="Pfam" id="PF00018">
    <property type="entry name" value="SH3_1"/>
    <property type="match status" value="1"/>
</dbReference>
<dbReference type="OrthoDB" id="73680at2759"/>
<name>A0A0S4JH24_BODSA</name>
<dbReference type="Proteomes" id="UP000051952">
    <property type="component" value="Unassembled WGS sequence"/>
</dbReference>